<dbReference type="eggNOG" id="COG3293">
    <property type="taxonomic scope" value="Bacteria"/>
</dbReference>
<dbReference type="AlphaFoldDB" id="A8IP28"/>
<evidence type="ECO:0000313" key="4">
    <source>
        <dbReference type="Proteomes" id="UP000000270"/>
    </source>
</evidence>
<sequence length="155" mass="17984">MWTADQRGRMARIARKTKRYPSDLTDEVWDRMAPLMPAPGRRGRPREVEFREVINAVRYLVRSGGGWRMLPIHFGHWRTVYGWFRELARRFLFQTIHDVELILDRERAGREASPKGAVIDSQTIKAPQAEARGYDAGKKIIRRKRHIAVDTTGGS</sequence>
<gene>
    <name evidence="3" type="ordered locus">AZC_3824</name>
</gene>
<keyword evidence="4" id="KW-1185">Reference proteome</keyword>
<dbReference type="EMBL" id="AP009384">
    <property type="protein sequence ID" value="BAF89822.1"/>
    <property type="molecule type" value="Genomic_DNA"/>
</dbReference>
<proteinExistence type="predicted"/>
<evidence type="ECO:0000313" key="3">
    <source>
        <dbReference type="EMBL" id="BAF89822.1"/>
    </source>
</evidence>
<reference evidence="4" key="2">
    <citation type="submission" date="2007-04" db="EMBL/GenBank/DDBJ databases">
        <title>Complete genome sequence of the nitrogen-fixing bacterium Azorhizobium caulinodans ORS571.</title>
        <authorList>
            <person name="Lee K.B."/>
            <person name="Backer P.D."/>
            <person name="Aono T."/>
            <person name="Liu C.T."/>
            <person name="Suzuki S."/>
            <person name="Suzuki T."/>
            <person name="Kaneko T."/>
            <person name="Yamada M."/>
            <person name="Tabata S."/>
            <person name="Kupfer D.M."/>
            <person name="Najar F.Z."/>
            <person name="Wiley G.B."/>
            <person name="Roe B."/>
            <person name="Binnewies T."/>
            <person name="Ussery D."/>
            <person name="Vereecke D."/>
            <person name="Gevers D."/>
            <person name="Holsters M."/>
            <person name="Oyaizu H."/>
        </authorList>
    </citation>
    <scope>NUCLEOTIDE SEQUENCE [LARGE SCALE GENOMIC DNA]</scope>
    <source>
        <strain evidence="4">ATCC 43989 / DSM 5975 / JCM 20966 / LMG 6465 / NBRC 14845 / NCIMB 13405 / ORS 571</strain>
    </source>
</reference>
<evidence type="ECO:0000259" key="1">
    <source>
        <dbReference type="Pfam" id="PF01609"/>
    </source>
</evidence>
<accession>A8IP28</accession>
<dbReference type="InterPro" id="IPR025161">
    <property type="entry name" value="IS402-like_dom"/>
</dbReference>
<dbReference type="GO" id="GO:0006313">
    <property type="term" value="P:DNA transposition"/>
    <property type="evidence" value="ECO:0007669"/>
    <property type="project" value="InterPro"/>
</dbReference>
<reference evidence="3 4" key="6">
    <citation type="journal article" date="2011" name="Appl. Environ. Microbiol.">
        <title>Involvement of the azorhizobial chromosome partition gene (parA) in the onset of bacteroid differentiation during Sesbania rostrata stem nodule development.</title>
        <authorList>
            <person name="Liu CT."/>
            <person name="Lee KB."/>
            <person name="Wang YS."/>
            <person name="Peng MH."/>
            <person name="Lee KT."/>
            <person name="Suzuki S."/>
            <person name="Suzuki T."/>
            <person name="Oyaizu H."/>
        </authorList>
    </citation>
    <scope>NUCLEOTIDE SEQUENCE [LARGE SCALE GENOMIC DNA]</scope>
    <source>
        <strain evidence="4">ATCC 43989 / DSM 5975 / JCM 20966 / LMG 6465 / NBRC 14845 / NCIMB 13405 / ORS 571</strain>
    </source>
</reference>
<dbReference type="HOGENOM" id="CLU_055261_15_0_5"/>
<reference evidence="3 4" key="1">
    <citation type="journal article" date="2007" name="Appl. Environ. Microbiol.">
        <title>Rhizobial factors required for stem nodule maturation and maintenance in Sesbania rostrata-Azorhizobium caulinodans ORS571 symbiosis.</title>
        <authorList>
            <person name="Suzuki S."/>
            <person name="Aono T."/>
            <person name="Lee KB."/>
            <person name="Suzuki T."/>
            <person name="Liu CT."/>
            <person name="Miwa H."/>
            <person name="Wakao S."/>
            <person name="Iki T."/>
            <person name="Oyaizu H."/>
        </authorList>
    </citation>
    <scope>NUCLEOTIDE SEQUENCE [LARGE SCALE GENOMIC DNA]</scope>
    <source>
        <strain evidence="4">ATCC 43989 / DSM 5975 / JCM 20966 / LMG 6465 / NBRC 14845 / NCIMB 13405 / ORS 571</strain>
    </source>
</reference>
<organism evidence="3 4">
    <name type="scientific">Azorhizobium caulinodans (strain ATCC 43989 / DSM 5975 / JCM 20966 / LMG 6465 / NBRC 14845 / NCIMB 13405 / ORS 571)</name>
    <dbReference type="NCBI Taxonomy" id="438753"/>
    <lineage>
        <taxon>Bacteria</taxon>
        <taxon>Pseudomonadati</taxon>
        <taxon>Pseudomonadota</taxon>
        <taxon>Alphaproteobacteria</taxon>
        <taxon>Hyphomicrobiales</taxon>
        <taxon>Xanthobacteraceae</taxon>
        <taxon>Azorhizobium</taxon>
    </lineage>
</organism>
<dbReference type="PANTHER" id="PTHR30007">
    <property type="entry name" value="PHP DOMAIN PROTEIN"/>
    <property type="match status" value="1"/>
</dbReference>
<dbReference type="Pfam" id="PF01609">
    <property type="entry name" value="DDE_Tnp_1"/>
    <property type="match status" value="1"/>
</dbReference>
<evidence type="ECO:0000259" key="2">
    <source>
        <dbReference type="Pfam" id="PF13340"/>
    </source>
</evidence>
<dbReference type="PANTHER" id="PTHR30007:SF0">
    <property type="entry name" value="TRANSPOSASE"/>
    <property type="match status" value="1"/>
</dbReference>
<reference evidence="3 4" key="5">
    <citation type="journal article" date="2010" name="Appl. Environ. Microbiol.">
        <title>phrR-like gene praR of Azorhizobium caulinodans ORS571 is essential for symbiosis with Sesbania rostrata and is involved in expression of reb genes.</title>
        <authorList>
            <person name="Akiba N."/>
            <person name="Aono T."/>
            <person name="Toyazaki H."/>
            <person name="Sato S."/>
            <person name="Oyaizu H."/>
        </authorList>
    </citation>
    <scope>NUCLEOTIDE SEQUENCE [LARGE SCALE GENOMIC DNA]</scope>
    <source>
        <strain evidence="4">ATCC 43989 / DSM 5975 / JCM 20966 / LMG 6465 / NBRC 14845 / NCIMB 13405 / ORS 571</strain>
    </source>
</reference>
<dbReference type="Pfam" id="PF13340">
    <property type="entry name" value="DUF4096"/>
    <property type="match status" value="1"/>
</dbReference>
<reference evidence="3 4" key="3">
    <citation type="journal article" date="2008" name="BMC Genomics">
        <title>The genome of the versatile nitrogen fixer Azorhizobium caulinodans ORS571.</title>
        <authorList>
            <person name="Lee KB."/>
            <person name="Backer P.D."/>
            <person name="Aono T."/>
            <person name="Liu CT."/>
            <person name="Suzuki S."/>
            <person name="Suzuki T."/>
            <person name="Kaneko T."/>
            <person name="Yamada M."/>
            <person name="Tabata S."/>
            <person name="Kupfer D.M."/>
            <person name="Najar F.Z."/>
            <person name="Wiley G.B."/>
            <person name="Roe B."/>
            <person name="Binnewies T.T."/>
            <person name="Ussery D.W."/>
            <person name="D'Haeze W."/>
            <person name="Herder J.D."/>
            <person name="Gevers D."/>
            <person name="Vereecke D."/>
            <person name="Holsters M."/>
            <person name="Oyaizu H."/>
        </authorList>
    </citation>
    <scope>NUCLEOTIDE SEQUENCE [LARGE SCALE GENOMIC DNA]</scope>
    <source>
        <strain evidence="4">ATCC 43989 / DSM 5975 / JCM 20966 / LMG 6465 / NBRC 14845 / NCIMB 13405 / ORS 571</strain>
    </source>
</reference>
<feature type="domain" description="Insertion element IS402-like" evidence="2">
    <location>
        <begin position="24"/>
        <end position="97"/>
    </location>
</feature>
<dbReference type="GO" id="GO:0004803">
    <property type="term" value="F:transposase activity"/>
    <property type="evidence" value="ECO:0007669"/>
    <property type="project" value="InterPro"/>
</dbReference>
<name>A8IP28_AZOC5</name>
<reference evidence="3 4" key="4">
    <citation type="journal article" date="2009" name="Appl. Environ. Microbiol.">
        <title>Comparative genome-wide transcriptional profiling of Azorhizobium caulinodans ORS571 grown under free-living and symbiotic conditions.</title>
        <authorList>
            <person name="Tsukada S."/>
            <person name="Aono T."/>
            <person name="Akiba N."/>
            <person name="Lee KB."/>
            <person name="Liu CT."/>
            <person name="Toyazaki H."/>
            <person name="Oyaizu H."/>
        </authorList>
    </citation>
    <scope>NUCLEOTIDE SEQUENCE [LARGE SCALE GENOMIC DNA]</scope>
    <source>
        <strain evidence="4">ATCC 43989 / DSM 5975 / JCM 20966 / LMG 6465 / NBRC 14845 / NCIMB 13405 / ORS 571</strain>
    </source>
</reference>
<dbReference type="InterPro" id="IPR002559">
    <property type="entry name" value="Transposase_11"/>
</dbReference>
<dbReference type="GO" id="GO:0003677">
    <property type="term" value="F:DNA binding"/>
    <property type="evidence" value="ECO:0007669"/>
    <property type="project" value="InterPro"/>
</dbReference>
<dbReference type="Proteomes" id="UP000000270">
    <property type="component" value="Chromosome"/>
</dbReference>
<dbReference type="STRING" id="438753.AZC_3824"/>
<protein>
    <submittedName>
        <fullName evidence="3">Transposase</fullName>
    </submittedName>
</protein>
<dbReference type="KEGG" id="azc:AZC_3824"/>
<feature type="domain" description="Transposase IS4-like" evidence="1">
    <location>
        <begin position="114"/>
        <end position="154"/>
    </location>
</feature>